<gene>
    <name evidence="2" type="ORF">H8R02_07395</name>
</gene>
<dbReference type="Proteomes" id="UP000596827">
    <property type="component" value="Unassembled WGS sequence"/>
</dbReference>
<accession>A0A923M826</accession>
<feature type="compositionally biased region" description="Low complexity" evidence="1">
    <location>
        <begin position="99"/>
        <end position="108"/>
    </location>
</feature>
<proteinExistence type="predicted"/>
<feature type="compositionally biased region" description="Basic and acidic residues" evidence="1">
    <location>
        <begin position="88"/>
        <end position="98"/>
    </location>
</feature>
<sequence>MRNVSIVIAGLVAAGSVALVGCDVKKTQEGNLEVPKYEVSKTKEGDVTLPKYDVTPPSVDVKTKEAEVLVPKVGVKEETIKVPSVDIKTGKEKNEEKQAAAPADAAKK</sequence>
<organism evidence="2 3">
    <name type="scientific">Ramlibacter albus</name>
    <dbReference type="NCBI Taxonomy" id="2079448"/>
    <lineage>
        <taxon>Bacteria</taxon>
        <taxon>Pseudomonadati</taxon>
        <taxon>Pseudomonadota</taxon>
        <taxon>Betaproteobacteria</taxon>
        <taxon>Burkholderiales</taxon>
        <taxon>Comamonadaceae</taxon>
        <taxon>Ramlibacter</taxon>
    </lineage>
</organism>
<protein>
    <submittedName>
        <fullName evidence="2">Uncharacterized protein</fullName>
    </submittedName>
</protein>
<feature type="region of interest" description="Disordered" evidence="1">
    <location>
        <begin position="88"/>
        <end position="108"/>
    </location>
</feature>
<reference evidence="2" key="1">
    <citation type="submission" date="2020-08" db="EMBL/GenBank/DDBJ databases">
        <title>Ramlibacter sp. GTP1 16S ribosomal RNA gene genome sequencing and assembly.</title>
        <authorList>
            <person name="Kang M."/>
        </authorList>
    </citation>
    <scope>NUCLEOTIDE SEQUENCE</scope>
    <source>
        <strain evidence="2">GTP1</strain>
    </source>
</reference>
<dbReference type="RefSeq" id="WP_187080745.1">
    <property type="nucleotide sequence ID" value="NZ_JACORU010000002.1"/>
</dbReference>
<evidence type="ECO:0000313" key="2">
    <source>
        <dbReference type="EMBL" id="MBC5764267.1"/>
    </source>
</evidence>
<dbReference type="EMBL" id="JACORU010000002">
    <property type="protein sequence ID" value="MBC5764267.1"/>
    <property type="molecule type" value="Genomic_DNA"/>
</dbReference>
<dbReference type="AlphaFoldDB" id="A0A923M826"/>
<comment type="caution">
    <text evidence="2">The sequence shown here is derived from an EMBL/GenBank/DDBJ whole genome shotgun (WGS) entry which is preliminary data.</text>
</comment>
<dbReference type="PROSITE" id="PS51257">
    <property type="entry name" value="PROKAR_LIPOPROTEIN"/>
    <property type="match status" value="1"/>
</dbReference>
<name>A0A923M826_9BURK</name>
<evidence type="ECO:0000256" key="1">
    <source>
        <dbReference type="SAM" id="MobiDB-lite"/>
    </source>
</evidence>
<keyword evidence="3" id="KW-1185">Reference proteome</keyword>
<evidence type="ECO:0000313" key="3">
    <source>
        <dbReference type="Proteomes" id="UP000596827"/>
    </source>
</evidence>